<dbReference type="PIRSF" id="PIRSF000741">
    <property type="entry name" value="Folic_acid_synth"/>
    <property type="match status" value="1"/>
</dbReference>
<keyword evidence="18" id="KW-1185">Reference proteome</keyword>
<dbReference type="Gene3D" id="3.30.70.560">
    <property type="entry name" value="7,8-Dihydro-6-hydroxymethylpterin-pyrophosphokinase HPPK"/>
    <property type="match status" value="1"/>
</dbReference>
<dbReference type="SUPFAM" id="SSF51717">
    <property type="entry name" value="Dihydropteroate synthetase-like"/>
    <property type="match status" value="1"/>
</dbReference>
<dbReference type="CDD" id="cd00739">
    <property type="entry name" value="DHPS"/>
    <property type="match status" value="1"/>
</dbReference>
<name>A0A7H9AVJ0_ZYGMR</name>
<comment type="catalytic activity">
    <reaction evidence="2">
        <text>6-hydroxymethyl-7,8-dihydropterin + ATP = (7,8-dihydropterin-6-yl)methyl diphosphate + AMP + H(+)</text>
        <dbReference type="Rhea" id="RHEA:11412"/>
        <dbReference type="ChEBI" id="CHEBI:15378"/>
        <dbReference type="ChEBI" id="CHEBI:30616"/>
        <dbReference type="ChEBI" id="CHEBI:44841"/>
        <dbReference type="ChEBI" id="CHEBI:72950"/>
        <dbReference type="ChEBI" id="CHEBI:456215"/>
        <dbReference type="EC" id="2.7.6.3"/>
    </reaction>
</comment>
<dbReference type="SMART" id="SM00905">
    <property type="entry name" value="FolB"/>
    <property type="match status" value="2"/>
</dbReference>
<dbReference type="InterPro" id="IPR043133">
    <property type="entry name" value="GTP-CH-I_C/QueF"/>
</dbReference>
<dbReference type="Gene3D" id="3.20.20.20">
    <property type="entry name" value="Dihydropteroate synthase-like"/>
    <property type="match status" value="1"/>
</dbReference>
<dbReference type="GO" id="GO:0005524">
    <property type="term" value="F:ATP binding"/>
    <property type="evidence" value="ECO:0007669"/>
    <property type="project" value="UniProtKB-KW"/>
</dbReference>
<dbReference type="InterPro" id="IPR006390">
    <property type="entry name" value="DHP_synth_dom"/>
</dbReference>
<evidence type="ECO:0000256" key="3">
    <source>
        <dbReference type="ARBA" id="ARBA00001946"/>
    </source>
</evidence>
<evidence type="ECO:0000256" key="12">
    <source>
        <dbReference type="ARBA" id="ARBA00022840"/>
    </source>
</evidence>
<protein>
    <recommendedName>
        <fullName evidence="16">Pterin-binding domain-containing protein</fullName>
    </recommendedName>
</protein>
<proteinExistence type="inferred from homology"/>
<evidence type="ECO:0000259" key="16">
    <source>
        <dbReference type="PROSITE" id="PS50972"/>
    </source>
</evidence>
<keyword evidence="12" id="KW-0067">ATP-binding</keyword>
<keyword evidence="15" id="KW-0511">Multifunctional enzyme</keyword>
<comment type="similarity">
    <text evidence="7">In the C-terminal section; belongs to the DHPS family.</text>
</comment>
<evidence type="ECO:0000256" key="1">
    <source>
        <dbReference type="ARBA" id="ARBA00000012"/>
    </source>
</evidence>
<evidence type="ECO:0000313" key="17">
    <source>
        <dbReference type="EMBL" id="QLG70183.1"/>
    </source>
</evidence>
<keyword evidence="10" id="KW-0547">Nucleotide-binding</keyword>
<evidence type="ECO:0000256" key="7">
    <source>
        <dbReference type="ARBA" id="ARBA00009951"/>
    </source>
</evidence>
<comment type="cofactor">
    <cofactor evidence="3">
        <name>Mg(2+)</name>
        <dbReference type="ChEBI" id="CHEBI:18420"/>
    </cofactor>
</comment>
<feature type="domain" description="Pterin-binding" evidence="16">
    <location>
        <begin position="541"/>
        <end position="840"/>
    </location>
</feature>
<evidence type="ECO:0000256" key="11">
    <source>
        <dbReference type="ARBA" id="ARBA00022777"/>
    </source>
</evidence>
<dbReference type="AlphaFoldDB" id="A0A7H9AVJ0"/>
<dbReference type="GO" id="GO:0005740">
    <property type="term" value="C:mitochondrial envelope"/>
    <property type="evidence" value="ECO:0007669"/>
    <property type="project" value="TreeGrafter"/>
</dbReference>
<dbReference type="SUPFAM" id="SSF55083">
    <property type="entry name" value="6-hydroxymethyl-7,8-dihydropterin pyrophosphokinase, HPPK"/>
    <property type="match status" value="1"/>
</dbReference>
<dbReference type="KEGG" id="zmk:HG535_0A01220"/>
<evidence type="ECO:0000256" key="4">
    <source>
        <dbReference type="ARBA" id="ARBA00004763"/>
    </source>
</evidence>
<dbReference type="Pfam" id="PF01288">
    <property type="entry name" value="HPPK"/>
    <property type="match status" value="1"/>
</dbReference>
<evidence type="ECO:0000256" key="8">
    <source>
        <dbReference type="ARBA" id="ARBA00022679"/>
    </source>
</evidence>
<dbReference type="PANTHER" id="PTHR20941:SF1">
    <property type="entry name" value="FOLIC ACID SYNTHESIS PROTEIN FOL1"/>
    <property type="match status" value="1"/>
</dbReference>
<dbReference type="PANTHER" id="PTHR20941">
    <property type="entry name" value="FOLATE SYNTHESIS PROTEINS"/>
    <property type="match status" value="1"/>
</dbReference>
<dbReference type="PROSITE" id="PS50972">
    <property type="entry name" value="PTERIN_BINDING"/>
    <property type="match status" value="1"/>
</dbReference>
<dbReference type="NCBIfam" id="TIGR01498">
    <property type="entry name" value="folK"/>
    <property type="match status" value="1"/>
</dbReference>
<dbReference type="InterPro" id="IPR000489">
    <property type="entry name" value="Pterin-binding_dom"/>
</dbReference>
<dbReference type="GO" id="GO:0016301">
    <property type="term" value="F:kinase activity"/>
    <property type="evidence" value="ECO:0007669"/>
    <property type="project" value="UniProtKB-KW"/>
</dbReference>
<evidence type="ECO:0000256" key="2">
    <source>
        <dbReference type="ARBA" id="ARBA00000198"/>
    </source>
</evidence>
<evidence type="ECO:0000256" key="9">
    <source>
        <dbReference type="ARBA" id="ARBA00022723"/>
    </source>
</evidence>
<dbReference type="InterPro" id="IPR000550">
    <property type="entry name" value="Hppk"/>
</dbReference>
<gene>
    <name evidence="17" type="ORF">HG535_0A01220</name>
</gene>
<evidence type="ECO:0000313" key="18">
    <source>
        <dbReference type="Proteomes" id="UP000509704"/>
    </source>
</evidence>
<keyword evidence="8" id="KW-0808">Transferase</keyword>
<keyword evidence="13" id="KW-0460">Magnesium</keyword>
<dbReference type="UniPathway" id="UPA00077">
    <property type="reaction ID" value="UER00155"/>
</dbReference>
<dbReference type="InterPro" id="IPR016261">
    <property type="entry name" value="Folic_acid_synth"/>
</dbReference>
<organism evidence="17 18">
    <name type="scientific">Zygotorulaspora mrakii</name>
    <name type="common">Zygosaccharomyces mrakii</name>
    <dbReference type="NCBI Taxonomy" id="42260"/>
    <lineage>
        <taxon>Eukaryota</taxon>
        <taxon>Fungi</taxon>
        <taxon>Dikarya</taxon>
        <taxon>Ascomycota</taxon>
        <taxon>Saccharomycotina</taxon>
        <taxon>Saccharomycetes</taxon>
        <taxon>Saccharomycetales</taxon>
        <taxon>Saccharomycetaceae</taxon>
        <taxon>Zygotorulaspora</taxon>
    </lineage>
</organism>
<dbReference type="GO" id="GO:0004150">
    <property type="term" value="F:dihydroneopterin aldolase activity"/>
    <property type="evidence" value="ECO:0007669"/>
    <property type="project" value="InterPro"/>
</dbReference>
<dbReference type="Pfam" id="PF00809">
    <property type="entry name" value="Pterin_bind"/>
    <property type="match status" value="1"/>
</dbReference>
<dbReference type="Gene3D" id="3.30.1130.10">
    <property type="match status" value="2"/>
</dbReference>
<evidence type="ECO:0000256" key="14">
    <source>
        <dbReference type="ARBA" id="ARBA00022909"/>
    </source>
</evidence>
<evidence type="ECO:0000256" key="5">
    <source>
        <dbReference type="ARBA" id="ARBA00005051"/>
    </source>
</evidence>
<dbReference type="CDD" id="cd00483">
    <property type="entry name" value="HPPK"/>
    <property type="match status" value="1"/>
</dbReference>
<dbReference type="GeneID" id="59233819"/>
<dbReference type="EMBL" id="CP058604">
    <property type="protein sequence ID" value="QLG70183.1"/>
    <property type="molecule type" value="Genomic_DNA"/>
</dbReference>
<dbReference type="InterPro" id="IPR035907">
    <property type="entry name" value="Hppk_sf"/>
</dbReference>
<evidence type="ECO:0000256" key="6">
    <source>
        <dbReference type="ARBA" id="ARBA00009640"/>
    </source>
</evidence>
<dbReference type="InterPro" id="IPR011005">
    <property type="entry name" value="Dihydropteroate_synth-like_sf"/>
</dbReference>
<dbReference type="GO" id="GO:0046656">
    <property type="term" value="P:folic acid biosynthetic process"/>
    <property type="evidence" value="ECO:0007669"/>
    <property type="project" value="UniProtKB-KW"/>
</dbReference>
<dbReference type="FunFam" id="3.20.20.20:FF:000014">
    <property type="entry name" value="Folic acid synthesis protein fol1"/>
    <property type="match status" value="1"/>
</dbReference>
<sequence>MRTLYSNRLALRVFRPSYRGAFTRTSDYSRGVITHINRPFSITSKTYNTASSNLMNDKVHIEKLDVNAVIGADSWNQLNAQQCFVTMNMLTDFSKAAVGDDLNYSLNYAVISRDIAEFVQSKRNWRSLGNLSRSVSNYALQKYSGIESLQLLIETKTGHIRSDSISCLVNQMNSRAPTRQKDVYDVIQISNIKMLTLIGVFTFERLQKQYVTLDIRLPWPKDLVNHASYKSIIESAVSHVENSNFLTVEALVESTAKVIASNPYFRKNNKLPIELKVIKLNAITNTTGVGVSIIKTPQELDSIPLPHVLETKTTSSALFAGNQENDIISNTYPKAWSTAFIAFGSNMGNKVENIQKALDYLNASENVEIRKVSSLFESEPMYFEDQDVFMNGCVEIVTKLTPHELLKLCKDIEYKELGRIKHFDNCPRVVDLDIIMFYDKDGSQVILNTKDLIIPHPKLLERSFVLEPLCELLPPDITHPLTTEPLTDHLNQIYDQGNEADVLWKIIPLQPRSSNFRALKFMNVKMTDEILRSKVITKSPALLMGILNVTPDSFSDGNKQYLNLQKQIETVKIMCSDALRLQDKIIIDVGGCSTRPNSSQVSEMEELERTIPVIKSIRTCKDLPQENIIISIDTYRAKVAQEAIIAGADIVNDISGGTFDSDMFGVIASHPNVAYVLSHTRGNISSMIDLNKYEQPNSNVKEYMNGEKISGRSAILLRSIAHELSERYAQAIGEGIRRWQLILDPGLGFAKNGKQNLEIIRQLDLLKNYACILESGEFVNFKNIPILVGPSRKAFIGKITKDDDPKDRDFATASVISSCIGFGADIVRVHNVVDCSKTIKIANTLYRDA</sequence>
<comment type="pathway">
    <text evidence="5">Cofactor biosynthesis; tetrahydrofolate biosynthesis; 2-amino-4-hydroxy-6-hydroxymethyl-7,8-dihydropteridine diphosphate from 7,8-dihydroneopterin triphosphate: step 4/4.</text>
</comment>
<dbReference type="RefSeq" id="XP_037141911.1">
    <property type="nucleotide sequence ID" value="XM_037286016.1"/>
</dbReference>
<dbReference type="NCBIfam" id="TIGR01496">
    <property type="entry name" value="DHPS"/>
    <property type="match status" value="1"/>
</dbReference>
<dbReference type="GO" id="GO:0003848">
    <property type="term" value="F:2-amino-4-hydroxy-6-hydroxymethyldihydropteridine diphosphokinase activity"/>
    <property type="evidence" value="ECO:0007669"/>
    <property type="project" value="UniProtKB-EC"/>
</dbReference>
<dbReference type="NCBIfam" id="TIGR00526">
    <property type="entry name" value="folB_dom"/>
    <property type="match status" value="2"/>
</dbReference>
<dbReference type="InterPro" id="IPR045031">
    <property type="entry name" value="DHP_synth-like"/>
</dbReference>
<keyword evidence="11" id="KW-0418">Kinase</keyword>
<accession>A0A7H9AVJ0</accession>
<dbReference type="Pfam" id="PF02152">
    <property type="entry name" value="FolB"/>
    <property type="match status" value="2"/>
</dbReference>
<comment type="catalytic activity">
    <reaction evidence="1">
        <text>(7,8-dihydropterin-6-yl)methyl diphosphate + 4-aminobenzoate = 7,8-dihydropteroate + diphosphate</text>
        <dbReference type="Rhea" id="RHEA:19949"/>
        <dbReference type="ChEBI" id="CHEBI:17836"/>
        <dbReference type="ChEBI" id="CHEBI:17839"/>
        <dbReference type="ChEBI" id="CHEBI:33019"/>
        <dbReference type="ChEBI" id="CHEBI:72950"/>
        <dbReference type="EC" id="2.5.1.15"/>
    </reaction>
</comment>
<dbReference type="OrthoDB" id="615426at2759"/>
<evidence type="ECO:0000256" key="13">
    <source>
        <dbReference type="ARBA" id="ARBA00022842"/>
    </source>
</evidence>
<dbReference type="GO" id="GO:0046654">
    <property type="term" value="P:tetrahydrofolate biosynthetic process"/>
    <property type="evidence" value="ECO:0007669"/>
    <property type="project" value="UniProtKB-UniPathway"/>
</dbReference>
<comment type="similarity">
    <text evidence="6">In the N-terminal section; belongs to the DHNA family.</text>
</comment>
<evidence type="ECO:0000256" key="15">
    <source>
        <dbReference type="ARBA" id="ARBA00023268"/>
    </source>
</evidence>
<dbReference type="SUPFAM" id="SSF55620">
    <property type="entry name" value="Tetrahydrobiopterin biosynthesis enzymes-like"/>
    <property type="match status" value="2"/>
</dbReference>
<dbReference type="Proteomes" id="UP000509704">
    <property type="component" value="Chromosome 1"/>
</dbReference>
<comment type="pathway">
    <text evidence="4">Cofactor biosynthesis; tetrahydrofolate biosynthesis; 7,8-dihydrofolate from 2-amino-4-hydroxy-6-hydroxymethyl-7,8-dihydropteridine diphosphate and 4-aminobenzoate: step 1/2.</text>
</comment>
<dbReference type="GO" id="GO:0004156">
    <property type="term" value="F:dihydropteroate synthase activity"/>
    <property type="evidence" value="ECO:0007669"/>
    <property type="project" value="UniProtKB-EC"/>
</dbReference>
<evidence type="ECO:0000256" key="10">
    <source>
        <dbReference type="ARBA" id="ARBA00022741"/>
    </source>
</evidence>
<keyword evidence="9" id="KW-0479">Metal-binding</keyword>
<dbReference type="InterPro" id="IPR006157">
    <property type="entry name" value="FolB_dom"/>
</dbReference>
<keyword evidence="14" id="KW-0289">Folate biosynthesis</keyword>
<dbReference type="GO" id="GO:0046872">
    <property type="term" value="F:metal ion binding"/>
    <property type="evidence" value="ECO:0007669"/>
    <property type="project" value="UniProtKB-KW"/>
</dbReference>
<reference evidence="17 18" key="1">
    <citation type="submission" date="2020-07" db="EMBL/GenBank/DDBJ databases">
        <title>The yeast mating-type switching endonuclease HO is a domesticated member of an unorthodox homing genetic element family.</title>
        <authorList>
            <person name="Coughlan A.Y."/>
            <person name="Lombardi L."/>
            <person name="Braun-Galleani S."/>
            <person name="Martos A.R."/>
            <person name="Galeote V."/>
            <person name="Bigey F."/>
            <person name="Dequin S."/>
            <person name="Byrne K.P."/>
            <person name="Wolfe K.H."/>
        </authorList>
    </citation>
    <scope>NUCLEOTIDE SEQUENCE [LARGE SCALE GENOMIC DNA]</scope>
    <source>
        <strain evidence="17 18">NRRL Y-6702</strain>
    </source>
</reference>